<gene>
    <name evidence="1" type="ORF">B0T26DRAFT_679219</name>
</gene>
<dbReference type="GeneID" id="85323595"/>
<evidence type="ECO:0000313" key="1">
    <source>
        <dbReference type="EMBL" id="KAK0709857.1"/>
    </source>
</evidence>
<dbReference type="RefSeq" id="XP_060293161.1">
    <property type="nucleotide sequence ID" value="XM_060440325.1"/>
</dbReference>
<sequence>MPQYIPLHEPQDQPTCPQCHVLGKVSFGKPYEDEAREMETNYPFPLYLVMTKWRGTEVQWQLIRTDKKVQSIGYIVCHKPPPATKATITQLSDNIHVAILPATIRNAVAVCRNLGEPYLWIDAMAGIYAGASLVIVVASGSNMSSGLAGVGTSSPRPAQSSRVLVGGTGRCRTWQRLGPRASILDVGRLSVQLDFCNTLCLCFRPVYIEPDEKARPGVGGCIDVQPIVATSVGVRAFSWDAADKSHVLVAMSLCHGLNSVCRSQDQQQETQSWAKLKFEGLQELLKNKWCTYGDYWHDNFGQEETRRSVRRALNLSASEVAMRPGMLMTRAQVSRLAVRVVHWALLSSEGYEI</sequence>
<organism evidence="1 2">
    <name type="scientific">Lasiosphaeria miniovina</name>
    <dbReference type="NCBI Taxonomy" id="1954250"/>
    <lineage>
        <taxon>Eukaryota</taxon>
        <taxon>Fungi</taxon>
        <taxon>Dikarya</taxon>
        <taxon>Ascomycota</taxon>
        <taxon>Pezizomycotina</taxon>
        <taxon>Sordariomycetes</taxon>
        <taxon>Sordariomycetidae</taxon>
        <taxon>Sordariales</taxon>
        <taxon>Lasiosphaeriaceae</taxon>
        <taxon>Lasiosphaeria</taxon>
    </lineage>
</organism>
<accession>A0AA40A5Y7</accession>
<dbReference type="AlphaFoldDB" id="A0AA40A5Y7"/>
<evidence type="ECO:0000313" key="2">
    <source>
        <dbReference type="Proteomes" id="UP001172101"/>
    </source>
</evidence>
<dbReference type="Proteomes" id="UP001172101">
    <property type="component" value="Unassembled WGS sequence"/>
</dbReference>
<name>A0AA40A5Y7_9PEZI</name>
<keyword evidence="2" id="KW-1185">Reference proteome</keyword>
<reference evidence="1" key="1">
    <citation type="submission" date="2023-06" db="EMBL/GenBank/DDBJ databases">
        <title>Genome-scale phylogeny and comparative genomics of the fungal order Sordariales.</title>
        <authorList>
            <consortium name="Lawrence Berkeley National Laboratory"/>
            <person name="Hensen N."/>
            <person name="Bonometti L."/>
            <person name="Westerberg I."/>
            <person name="Brannstrom I.O."/>
            <person name="Guillou S."/>
            <person name="Cros-Aarteil S."/>
            <person name="Calhoun S."/>
            <person name="Haridas S."/>
            <person name="Kuo A."/>
            <person name="Mondo S."/>
            <person name="Pangilinan J."/>
            <person name="Riley R."/>
            <person name="LaButti K."/>
            <person name="Andreopoulos B."/>
            <person name="Lipzen A."/>
            <person name="Chen C."/>
            <person name="Yanf M."/>
            <person name="Daum C."/>
            <person name="Ng V."/>
            <person name="Clum A."/>
            <person name="Steindorff A."/>
            <person name="Ohm R."/>
            <person name="Martin F."/>
            <person name="Silar P."/>
            <person name="Natvig D."/>
            <person name="Lalanne C."/>
            <person name="Gautier V."/>
            <person name="Ament-velasquez S.L."/>
            <person name="Kruys A."/>
            <person name="Hutchinson M.I."/>
            <person name="Powell A.J."/>
            <person name="Barry K."/>
            <person name="Miller A.N."/>
            <person name="Grigoriev I.V."/>
            <person name="Debuchy R."/>
            <person name="Gladieux P."/>
            <person name="Thoren M.H."/>
            <person name="Johannesson H."/>
        </authorList>
    </citation>
    <scope>NUCLEOTIDE SEQUENCE</scope>
    <source>
        <strain evidence="1">SMH2392-1A</strain>
    </source>
</reference>
<dbReference type="EMBL" id="JAUIRO010000006">
    <property type="protein sequence ID" value="KAK0709857.1"/>
    <property type="molecule type" value="Genomic_DNA"/>
</dbReference>
<comment type="caution">
    <text evidence="1">The sequence shown here is derived from an EMBL/GenBank/DDBJ whole genome shotgun (WGS) entry which is preliminary data.</text>
</comment>
<proteinExistence type="predicted"/>
<protein>
    <submittedName>
        <fullName evidence="1">Uncharacterized protein</fullName>
    </submittedName>
</protein>